<keyword evidence="1" id="KW-0378">Hydrolase</keyword>
<feature type="transmembrane region" description="Helical" evidence="2">
    <location>
        <begin position="24"/>
        <end position="48"/>
    </location>
</feature>
<dbReference type="EMBL" id="DXBY01000078">
    <property type="protein sequence ID" value="HIZ35105.1"/>
    <property type="molecule type" value="Genomic_DNA"/>
</dbReference>
<dbReference type="EC" id="3.4.21.53" evidence="1"/>
<evidence type="ECO:0000256" key="2">
    <source>
        <dbReference type="SAM" id="Phobius"/>
    </source>
</evidence>
<evidence type="ECO:0000256" key="1">
    <source>
        <dbReference type="PROSITE-ProRule" id="PRU01122"/>
    </source>
</evidence>
<dbReference type="GO" id="GO:0030163">
    <property type="term" value="P:protein catabolic process"/>
    <property type="evidence" value="ECO:0007669"/>
    <property type="project" value="InterPro"/>
</dbReference>
<dbReference type="Pfam" id="PF05362">
    <property type="entry name" value="Lon_C"/>
    <property type="match status" value="1"/>
</dbReference>
<dbReference type="InterPro" id="IPR020568">
    <property type="entry name" value="Ribosomal_Su5_D2-typ_SF"/>
</dbReference>
<evidence type="ECO:0000313" key="4">
    <source>
        <dbReference type="EMBL" id="HIZ35105.1"/>
    </source>
</evidence>
<dbReference type="InterPro" id="IPR008269">
    <property type="entry name" value="Lon_proteolytic"/>
</dbReference>
<reference evidence="4" key="2">
    <citation type="submission" date="2021-04" db="EMBL/GenBank/DDBJ databases">
        <authorList>
            <person name="Gilroy R."/>
        </authorList>
    </citation>
    <scope>NUCLEOTIDE SEQUENCE</scope>
    <source>
        <strain evidence="4">ChiGjej4B4-7305</strain>
    </source>
</reference>
<reference evidence="4" key="1">
    <citation type="journal article" date="2021" name="PeerJ">
        <title>Extensive microbial diversity within the chicken gut microbiome revealed by metagenomics and culture.</title>
        <authorList>
            <person name="Gilroy R."/>
            <person name="Ravi A."/>
            <person name="Getino M."/>
            <person name="Pursley I."/>
            <person name="Horton D.L."/>
            <person name="Alikhan N.F."/>
            <person name="Baker D."/>
            <person name="Gharbi K."/>
            <person name="Hall N."/>
            <person name="Watson M."/>
            <person name="Adriaenssens E.M."/>
            <person name="Foster-Nyarko E."/>
            <person name="Jarju S."/>
            <person name="Secka A."/>
            <person name="Antonio M."/>
            <person name="Oren A."/>
            <person name="Chaudhuri R.R."/>
            <person name="La Ragione R."/>
            <person name="Hildebrand F."/>
            <person name="Pallen M.J."/>
        </authorList>
    </citation>
    <scope>NUCLEOTIDE SEQUENCE</scope>
    <source>
        <strain evidence="4">ChiGjej4B4-7305</strain>
    </source>
</reference>
<protein>
    <recommendedName>
        <fullName evidence="1">endopeptidase La</fullName>
        <ecNumber evidence="1">3.4.21.53</ecNumber>
    </recommendedName>
</protein>
<feature type="active site" evidence="1">
    <location>
        <position position="315"/>
    </location>
</feature>
<comment type="similarity">
    <text evidence="1">Belongs to the peptidase S16 family.</text>
</comment>
<dbReference type="Proteomes" id="UP000824037">
    <property type="component" value="Unassembled WGS sequence"/>
</dbReference>
<comment type="caution">
    <text evidence="4">The sequence shown here is derived from an EMBL/GenBank/DDBJ whole genome shotgun (WGS) entry which is preliminary data.</text>
</comment>
<dbReference type="Gene3D" id="2.30.42.10">
    <property type="match status" value="1"/>
</dbReference>
<dbReference type="AlphaFoldDB" id="A0A9D2J304"/>
<dbReference type="PROSITE" id="PS51786">
    <property type="entry name" value="LON_PROTEOLYTIC"/>
    <property type="match status" value="1"/>
</dbReference>
<organism evidence="4 5">
    <name type="scientific">Candidatus Ruania gallistercoris</name>
    <dbReference type="NCBI Taxonomy" id="2838746"/>
    <lineage>
        <taxon>Bacteria</taxon>
        <taxon>Bacillati</taxon>
        <taxon>Actinomycetota</taxon>
        <taxon>Actinomycetes</taxon>
        <taxon>Micrococcales</taxon>
        <taxon>Ruaniaceae</taxon>
        <taxon>Ruania</taxon>
    </lineage>
</organism>
<evidence type="ECO:0000259" key="3">
    <source>
        <dbReference type="PROSITE" id="PS51786"/>
    </source>
</evidence>
<dbReference type="GO" id="GO:0006508">
    <property type="term" value="P:proteolysis"/>
    <property type="evidence" value="ECO:0007669"/>
    <property type="project" value="UniProtKB-KW"/>
</dbReference>
<comment type="catalytic activity">
    <reaction evidence="1">
        <text>Hydrolysis of proteins in presence of ATP.</text>
        <dbReference type="EC" id="3.4.21.53"/>
    </reaction>
</comment>
<dbReference type="GO" id="GO:0004176">
    <property type="term" value="F:ATP-dependent peptidase activity"/>
    <property type="evidence" value="ECO:0007669"/>
    <property type="project" value="UniProtKB-UniRule"/>
</dbReference>
<dbReference type="SUPFAM" id="SSF50156">
    <property type="entry name" value="PDZ domain-like"/>
    <property type="match status" value="1"/>
</dbReference>
<dbReference type="InterPro" id="IPR036034">
    <property type="entry name" value="PDZ_sf"/>
</dbReference>
<accession>A0A9D2J304</accession>
<evidence type="ECO:0000313" key="5">
    <source>
        <dbReference type="Proteomes" id="UP000824037"/>
    </source>
</evidence>
<sequence>MTPDTSAPPPGPTRWQRIRQRYRIGTRAITMVGSGLTALGLLVAMLLVPVPYAVEASGPTFNTLGEVAEHPLISVDGAQTYPEDEGQLRLTTVTSAGGPGFPVTAGSVLRGWLAEDMVVQPAEAVFAPEVTEEQRSQMAAQQMASSQQNATVSALTALGYDVPAVLTVTEPVSGSGAVGQVQHGDVITDLRTPEGAHAITTYQDLSDALAATEPGTVVTMTVDRGGEPTDLEIRTGDDGHGGSVLGVYLNAEFDYPIDVHIEIDNVGGPSAGTMFALGIIDLLTPGPMAGGHVVAGTGTITPDGQVGPIGGIRLKLLGAVRDGAEYFLAPASNCAEVVGHVPEGLQVIRVATLAEAQEAVQAIADGTAADLPGCTG</sequence>
<keyword evidence="1" id="KW-0720">Serine protease</keyword>
<feature type="domain" description="Lon proteolytic" evidence="3">
    <location>
        <begin position="265"/>
        <end position="363"/>
    </location>
</feature>
<keyword evidence="2" id="KW-0472">Membrane</keyword>
<keyword evidence="2" id="KW-0812">Transmembrane</keyword>
<dbReference type="InterPro" id="IPR027065">
    <property type="entry name" value="Lon_Prtase"/>
</dbReference>
<keyword evidence="2" id="KW-1133">Transmembrane helix</keyword>
<gene>
    <name evidence="4" type="ORF">H9815_04965</name>
</gene>
<feature type="active site" evidence="1">
    <location>
        <position position="270"/>
    </location>
</feature>
<dbReference type="InterPro" id="IPR014721">
    <property type="entry name" value="Ribsml_uS5_D2-typ_fold_subgr"/>
</dbReference>
<keyword evidence="1" id="KW-0645">Protease</keyword>
<dbReference type="PANTHER" id="PTHR10046">
    <property type="entry name" value="ATP DEPENDENT LON PROTEASE FAMILY MEMBER"/>
    <property type="match status" value="1"/>
</dbReference>
<dbReference type="GO" id="GO:0004252">
    <property type="term" value="F:serine-type endopeptidase activity"/>
    <property type="evidence" value="ECO:0007669"/>
    <property type="project" value="UniProtKB-UniRule"/>
</dbReference>
<name>A0A9D2J304_9MICO</name>
<proteinExistence type="inferred from homology"/>
<dbReference type="SUPFAM" id="SSF54211">
    <property type="entry name" value="Ribosomal protein S5 domain 2-like"/>
    <property type="match status" value="1"/>
</dbReference>
<dbReference type="GO" id="GO:0005524">
    <property type="term" value="F:ATP binding"/>
    <property type="evidence" value="ECO:0007669"/>
    <property type="project" value="InterPro"/>
</dbReference>
<dbReference type="Gene3D" id="3.30.230.10">
    <property type="match status" value="1"/>
</dbReference>